<keyword evidence="1" id="KW-0175">Coiled coil</keyword>
<reference evidence="3" key="1">
    <citation type="journal article" date="2015" name="Nature">
        <title>Complex archaea that bridge the gap between prokaryotes and eukaryotes.</title>
        <authorList>
            <person name="Spang A."/>
            <person name="Saw J.H."/>
            <person name="Jorgensen S.L."/>
            <person name="Zaremba-Niedzwiedzka K."/>
            <person name="Martijn J."/>
            <person name="Lind A.E."/>
            <person name="van Eijk R."/>
            <person name="Schleper C."/>
            <person name="Guy L."/>
            <person name="Ettema T.J."/>
        </authorList>
    </citation>
    <scope>NUCLEOTIDE SEQUENCE</scope>
</reference>
<accession>A0A0F9B3I8</accession>
<dbReference type="EMBL" id="LAZR01039765">
    <property type="protein sequence ID" value="KKL16190.1"/>
    <property type="molecule type" value="Genomic_DNA"/>
</dbReference>
<sequence>MFLGIEATLLDFVAGVGIGIVFLVLFFAYMHERKERLFARESSTSWRNLADSHWDSYKEERHAHGFWLAQAGDANRQLSEAYADLEVVRTEAEEAESALEAENHQREVAEGLVDELEVALRFALADLEAAEAEIEELEEESDDLEESVGEALAGWAQADALSKNTLAWGERVLGLLEQAEEERL</sequence>
<evidence type="ECO:0000256" key="1">
    <source>
        <dbReference type="SAM" id="Coils"/>
    </source>
</evidence>
<comment type="caution">
    <text evidence="3">The sequence shown here is derived from an EMBL/GenBank/DDBJ whole genome shotgun (WGS) entry which is preliminary data.</text>
</comment>
<feature type="coiled-coil region" evidence="1">
    <location>
        <begin position="75"/>
        <end position="154"/>
    </location>
</feature>
<gene>
    <name evidence="3" type="ORF">LCGC14_2498080</name>
</gene>
<keyword evidence="2" id="KW-0472">Membrane</keyword>
<evidence type="ECO:0000256" key="2">
    <source>
        <dbReference type="SAM" id="Phobius"/>
    </source>
</evidence>
<keyword evidence="2" id="KW-0812">Transmembrane</keyword>
<keyword evidence="2" id="KW-1133">Transmembrane helix</keyword>
<evidence type="ECO:0000313" key="3">
    <source>
        <dbReference type="EMBL" id="KKL16190.1"/>
    </source>
</evidence>
<feature type="transmembrane region" description="Helical" evidence="2">
    <location>
        <begin position="12"/>
        <end position="30"/>
    </location>
</feature>
<organism evidence="3">
    <name type="scientific">marine sediment metagenome</name>
    <dbReference type="NCBI Taxonomy" id="412755"/>
    <lineage>
        <taxon>unclassified sequences</taxon>
        <taxon>metagenomes</taxon>
        <taxon>ecological metagenomes</taxon>
    </lineage>
</organism>
<name>A0A0F9B3I8_9ZZZZ</name>
<proteinExistence type="predicted"/>
<protein>
    <submittedName>
        <fullName evidence="3">Uncharacterized protein</fullName>
    </submittedName>
</protein>
<dbReference type="AlphaFoldDB" id="A0A0F9B3I8"/>